<keyword evidence="9" id="KW-1133">Transmembrane helix</keyword>
<dbReference type="AlphaFoldDB" id="A0A8C1PPS8"/>
<proteinExistence type="inferred from homology"/>
<evidence type="ECO:0000256" key="7">
    <source>
        <dbReference type="RuleBase" id="RU004375"/>
    </source>
</evidence>
<evidence type="ECO:0000313" key="11">
    <source>
        <dbReference type="Ensembl" id="ENSCCRP00010108506.1"/>
    </source>
</evidence>
<evidence type="ECO:0000256" key="5">
    <source>
        <dbReference type="ARBA" id="ARBA00023180"/>
    </source>
</evidence>
<evidence type="ECO:0000256" key="6">
    <source>
        <dbReference type="PROSITE-ProRule" id="PRU00884"/>
    </source>
</evidence>
<accession>A0A8C1PPS8</accession>
<dbReference type="Ensembl" id="ENSCCRT00010120754.1">
    <property type="protein sequence ID" value="ENSCCRP00010108506.1"/>
    <property type="gene ID" value="ENSCCRG00010047915.1"/>
</dbReference>
<protein>
    <submittedName>
        <fullName evidence="13">Ephrin-B2a-like</fullName>
    </submittedName>
    <submittedName>
        <fullName evidence="11">Ephrin-B2b</fullName>
    </submittedName>
</protein>
<dbReference type="GO" id="GO:0005886">
    <property type="term" value="C:plasma membrane"/>
    <property type="evidence" value="ECO:0007669"/>
    <property type="project" value="TreeGrafter"/>
</dbReference>
<keyword evidence="4 6" id="KW-1015">Disulfide bond</keyword>
<dbReference type="GeneID" id="109071105"/>
<dbReference type="PANTHER" id="PTHR11304">
    <property type="entry name" value="EPHRIN"/>
    <property type="match status" value="1"/>
</dbReference>
<dbReference type="Pfam" id="PF00812">
    <property type="entry name" value="Ephrin"/>
    <property type="match status" value="1"/>
</dbReference>
<dbReference type="KEGG" id="ccar:109071105"/>
<reference evidence="11" key="2">
    <citation type="submission" date="2025-05" db="UniProtKB">
        <authorList>
            <consortium name="Ensembl"/>
        </authorList>
    </citation>
    <scope>IDENTIFICATION</scope>
</reference>
<evidence type="ECO:0000259" key="10">
    <source>
        <dbReference type="PROSITE" id="PS51551"/>
    </source>
</evidence>
<feature type="disulfide bond" evidence="6">
    <location>
        <begin position="101"/>
        <end position="165"/>
    </location>
</feature>
<organism evidence="11 12">
    <name type="scientific">Cyprinus carpio</name>
    <name type="common">Common carp</name>
    <dbReference type="NCBI Taxonomy" id="7962"/>
    <lineage>
        <taxon>Eukaryota</taxon>
        <taxon>Metazoa</taxon>
        <taxon>Chordata</taxon>
        <taxon>Craniata</taxon>
        <taxon>Vertebrata</taxon>
        <taxon>Euteleostomi</taxon>
        <taxon>Actinopterygii</taxon>
        <taxon>Neopterygii</taxon>
        <taxon>Teleostei</taxon>
        <taxon>Ostariophysi</taxon>
        <taxon>Cypriniformes</taxon>
        <taxon>Cyprinidae</taxon>
        <taxon>Cyprininae</taxon>
        <taxon>Cyprinus</taxon>
    </lineage>
</organism>
<evidence type="ECO:0000313" key="12">
    <source>
        <dbReference type="Proteomes" id="UP000694427"/>
    </source>
</evidence>
<dbReference type="RefSeq" id="XP_042596189.1">
    <property type="nucleotide sequence ID" value="XM_042740255.1"/>
</dbReference>
<sequence>MIKFGLVNCFCIAMDTTVWSYIFGIFVVACRVKLTRSAVLESIYWNTSNTKFVPGKGVVLYPQNGDKMDIVCPRIKPGSTEQTNIEYFRVYLVPKEQLETCRVTKSDMLLLNCDKPDQDVKFTFKFQEFSPNLWGLEFYKGKDYHIISTSNSTFEGLDNHDGGVCKTKSMKLVLRFGQSPTDSFSAKNHPTRYPPKYPDNKDQTTLSTEKDVVSRVDPMQNGEAGGKSGESVGSTGSEVALFAGVASGAVIFIIIIIALVALLHRRHQKHSAQCSAQLPLNTLPKHGTAASGGSNNNSSEPSDIIFPLRTSGSMYCPHYEKVSGDYGHPVYIVQEMPPQNPANIYYKV</sequence>
<evidence type="ECO:0000313" key="13">
    <source>
        <dbReference type="RefSeq" id="XP_042596189.1"/>
    </source>
</evidence>
<reference evidence="13" key="1">
    <citation type="submission" date="2025-04" db="UniProtKB">
        <authorList>
            <consortium name="RefSeq"/>
        </authorList>
    </citation>
    <scope>IDENTIFICATION</scope>
    <source>
        <tissue evidence="13">Muscle</tissue>
    </source>
</reference>
<dbReference type="SUPFAM" id="SSF49503">
    <property type="entry name" value="Cupredoxins"/>
    <property type="match status" value="1"/>
</dbReference>
<dbReference type="PROSITE" id="PS51257">
    <property type="entry name" value="PROKAR_LIPOPROTEIN"/>
    <property type="match status" value="1"/>
</dbReference>
<comment type="caution">
    <text evidence="6">Lacks conserved residue(s) required for the propagation of feature annotation.</text>
</comment>
<keyword evidence="2" id="KW-0732">Signal</keyword>
<keyword evidence="9" id="KW-0812">Transmembrane</keyword>
<keyword evidence="3 7" id="KW-0472">Membrane</keyword>
<evidence type="ECO:0000256" key="1">
    <source>
        <dbReference type="ARBA" id="ARBA00004370"/>
    </source>
</evidence>
<dbReference type="PROSITE" id="PS51551">
    <property type="entry name" value="EPHRIN_RBD_2"/>
    <property type="match status" value="1"/>
</dbReference>
<dbReference type="GO" id="GO:0048514">
    <property type="term" value="P:blood vessel morphogenesis"/>
    <property type="evidence" value="ECO:0007669"/>
    <property type="project" value="TreeGrafter"/>
</dbReference>
<evidence type="ECO:0000256" key="8">
    <source>
        <dbReference type="SAM" id="MobiDB-lite"/>
    </source>
</evidence>
<evidence type="ECO:0000256" key="3">
    <source>
        <dbReference type="ARBA" id="ARBA00023136"/>
    </source>
</evidence>
<keyword evidence="5" id="KW-0325">Glycoprotein</keyword>
<dbReference type="GO" id="GO:0007411">
    <property type="term" value="P:axon guidance"/>
    <property type="evidence" value="ECO:0007669"/>
    <property type="project" value="TreeGrafter"/>
</dbReference>
<accession>A0A8C1HP30</accession>
<feature type="region of interest" description="Disordered" evidence="8">
    <location>
        <begin position="181"/>
        <end position="232"/>
    </location>
</feature>
<feature type="domain" description="Ephrin RBD" evidence="10">
    <location>
        <begin position="38"/>
        <end position="176"/>
    </location>
</feature>
<dbReference type="GO" id="GO:0048013">
    <property type="term" value="P:ephrin receptor signaling pathway"/>
    <property type="evidence" value="ECO:0007669"/>
    <property type="project" value="TreeGrafter"/>
</dbReference>
<dbReference type="PRINTS" id="PR01347">
    <property type="entry name" value="EPHRIN"/>
</dbReference>
<comment type="similarity">
    <text evidence="6 7">Belongs to the ephrin family.</text>
</comment>
<dbReference type="OrthoDB" id="6250301at2759"/>
<dbReference type="Gene3D" id="2.60.40.420">
    <property type="entry name" value="Cupredoxins - blue copper proteins"/>
    <property type="match status" value="1"/>
</dbReference>
<evidence type="ECO:0000256" key="9">
    <source>
        <dbReference type="SAM" id="Phobius"/>
    </source>
</evidence>
<evidence type="ECO:0000256" key="4">
    <source>
        <dbReference type="ARBA" id="ARBA00023157"/>
    </source>
</evidence>
<dbReference type="InterPro" id="IPR008972">
    <property type="entry name" value="Cupredoxin"/>
</dbReference>
<feature type="compositionally biased region" description="Basic and acidic residues" evidence="8">
    <location>
        <begin position="198"/>
        <end position="214"/>
    </location>
</feature>
<keyword evidence="12" id="KW-1185">Reference proteome</keyword>
<gene>
    <name evidence="11 13" type="primary">LOC109071105</name>
</gene>
<dbReference type="Proteomes" id="UP000694427">
    <property type="component" value="Unplaced"/>
</dbReference>
<evidence type="ECO:0000256" key="2">
    <source>
        <dbReference type="ARBA" id="ARBA00022729"/>
    </source>
</evidence>
<dbReference type="PANTHER" id="PTHR11304:SF18">
    <property type="entry name" value="EPHRIN-B2"/>
    <property type="match status" value="1"/>
</dbReference>
<feature type="transmembrane region" description="Helical" evidence="9">
    <location>
        <begin position="239"/>
        <end position="263"/>
    </location>
</feature>
<comment type="subcellular location">
    <subcellularLocation>
        <location evidence="1">Membrane</location>
    </subcellularLocation>
</comment>
<name>A0A8C1PPS8_CYPCA</name>
<dbReference type="InterPro" id="IPR031328">
    <property type="entry name" value="Ephrin"/>
</dbReference>
<dbReference type="Proteomes" id="UP001155660">
    <property type="component" value="Chromosome A1"/>
</dbReference>
<dbReference type="GO" id="GO:0046875">
    <property type="term" value="F:ephrin receptor binding"/>
    <property type="evidence" value="ECO:0007669"/>
    <property type="project" value="TreeGrafter"/>
</dbReference>
<dbReference type="InterPro" id="IPR001799">
    <property type="entry name" value="Ephrin_RBD"/>
</dbReference>
<dbReference type="OMA" id="HWSSSNT"/>